<comment type="caution">
    <text evidence="3">The sequence shown here is derived from an EMBL/GenBank/DDBJ whole genome shotgun (WGS) entry which is preliminary data.</text>
</comment>
<feature type="transmembrane region" description="Helical" evidence="1">
    <location>
        <begin position="88"/>
        <end position="113"/>
    </location>
</feature>
<reference evidence="3 4" key="1">
    <citation type="submission" date="2020-08" db="EMBL/GenBank/DDBJ databases">
        <title>Genomic Encyclopedia of Type Strains, Phase IV (KMG-IV): sequencing the most valuable type-strain genomes for metagenomic binning, comparative biology and taxonomic classification.</title>
        <authorList>
            <person name="Goeker M."/>
        </authorList>
    </citation>
    <scope>NUCLEOTIDE SEQUENCE [LARGE SCALE GENOMIC DNA]</scope>
    <source>
        <strain evidence="3 4">DSM 12252</strain>
    </source>
</reference>
<name>A0A7W7YFB6_9BACT</name>
<accession>A0A7W7YFB6</accession>
<feature type="transmembrane region" description="Helical" evidence="1">
    <location>
        <begin position="249"/>
        <end position="271"/>
    </location>
</feature>
<feature type="transmembrane region" description="Helical" evidence="1">
    <location>
        <begin position="49"/>
        <end position="76"/>
    </location>
</feature>
<keyword evidence="1" id="KW-0472">Membrane</keyword>
<feature type="signal peptide" evidence="2">
    <location>
        <begin position="1"/>
        <end position="25"/>
    </location>
</feature>
<organism evidence="3 4">
    <name type="scientific">Prosthecobacter vanneervenii</name>
    <dbReference type="NCBI Taxonomy" id="48466"/>
    <lineage>
        <taxon>Bacteria</taxon>
        <taxon>Pseudomonadati</taxon>
        <taxon>Verrucomicrobiota</taxon>
        <taxon>Verrucomicrobiia</taxon>
        <taxon>Verrucomicrobiales</taxon>
        <taxon>Verrucomicrobiaceae</taxon>
        <taxon>Prosthecobacter</taxon>
    </lineage>
</organism>
<evidence type="ECO:0000313" key="3">
    <source>
        <dbReference type="EMBL" id="MBB5035007.1"/>
    </source>
</evidence>
<protein>
    <submittedName>
        <fullName evidence="3">Uncharacterized protein</fullName>
    </submittedName>
</protein>
<evidence type="ECO:0000256" key="1">
    <source>
        <dbReference type="SAM" id="Phobius"/>
    </source>
</evidence>
<sequence>MNTPPLHRVFVMALIALVSLAPLHAADPSTSNTPATQLKESMLLPGVSVSQGISEITGVAISPLTGVSVVGAWTYYKTEPHLRHRLPWYCHPGVWGTGLALLAVCFLKDFLGAAAPPLVKKPLDFAELFENKLSALVASAGFVPLVALAMAHFNQAQPQAVSGLADSGLAVIPLASWVDLTVHTPWITIPVSLVAFAVVWLSAHAINVLIALSPFGIVDAGLKLIKLGLMALVAGATFIHPYAGAAVSLLLIFIGFLVAGWSFRLTWFGTLMGSDFLLGRRAEPADLKVGVRGFLARRTQGVPGRTAGRLKHDTSGSLVFSYHPWLLLPERQIPLLAESPSVICKGLLHPSLAHREDSASASTRSALILLPRYRGLEDMIARHFGCQEVMDGALIRGFKAMRQWLVDMLSSGRKLVEMHPG</sequence>
<keyword evidence="4" id="KW-1185">Reference proteome</keyword>
<feature type="transmembrane region" description="Helical" evidence="1">
    <location>
        <begin position="133"/>
        <end position="153"/>
    </location>
</feature>
<feature type="transmembrane region" description="Helical" evidence="1">
    <location>
        <begin position="186"/>
        <end position="212"/>
    </location>
</feature>
<gene>
    <name evidence="3" type="ORF">HNQ65_004615</name>
</gene>
<keyword evidence="1" id="KW-0812">Transmembrane</keyword>
<dbReference type="RefSeq" id="WP_184343370.1">
    <property type="nucleotide sequence ID" value="NZ_JACHIG010000013.1"/>
</dbReference>
<dbReference type="EMBL" id="JACHIG010000013">
    <property type="protein sequence ID" value="MBB5035007.1"/>
    <property type="molecule type" value="Genomic_DNA"/>
</dbReference>
<proteinExistence type="predicted"/>
<evidence type="ECO:0000313" key="4">
    <source>
        <dbReference type="Proteomes" id="UP000590740"/>
    </source>
</evidence>
<evidence type="ECO:0000256" key="2">
    <source>
        <dbReference type="SAM" id="SignalP"/>
    </source>
</evidence>
<keyword evidence="1" id="KW-1133">Transmembrane helix</keyword>
<feature type="chain" id="PRO_5030609768" evidence="2">
    <location>
        <begin position="26"/>
        <end position="421"/>
    </location>
</feature>
<dbReference type="Proteomes" id="UP000590740">
    <property type="component" value="Unassembled WGS sequence"/>
</dbReference>
<keyword evidence="2" id="KW-0732">Signal</keyword>
<dbReference type="AlphaFoldDB" id="A0A7W7YFB6"/>